<evidence type="ECO:0000259" key="4">
    <source>
        <dbReference type="Pfam" id="PF13439"/>
    </source>
</evidence>
<dbReference type="OrthoDB" id="6286688at2"/>
<dbReference type="PANTHER" id="PTHR45947:SF3">
    <property type="entry name" value="SULFOQUINOVOSYL TRANSFERASE SQD2"/>
    <property type="match status" value="1"/>
</dbReference>
<evidence type="ECO:0000256" key="2">
    <source>
        <dbReference type="ARBA" id="ARBA00022679"/>
    </source>
</evidence>
<keyword evidence="2" id="KW-0808">Transferase</keyword>
<keyword evidence="1" id="KW-0328">Glycosyltransferase</keyword>
<dbReference type="GO" id="GO:0016758">
    <property type="term" value="F:hexosyltransferase activity"/>
    <property type="evidence" value="ECO:0007669"/>
    <property type="project" value="TreeGrafter"/>
</dbReference>
<dbReference type="RefSeq" id="WP_094861712.1">
    <property type="nucleotide sequence ID" value="NZ_NKYE01000003.1"/>
</dbReference>
<evidence type="ECO:0000259" key="3">
    <source>
        <dbReference type="Pfam" id="PF00534"/>
    </source>
</evidence>
<organism evidence="5 6">
    <name type="scientific">Amycolatopsis antarctica</name>
    <dbReference type="NCBI Taxonomy" id="1854586"/>
    <lineage>
        <taxon>Bacteria</taxon>
        <taxon>Bacillati</taxon>
        <taxon>Actinomycetota</taxon>
        <taxon>Actinomycetes</taxon>
        <taxon>Pseudonocardiales</taxon>
        <taxon>Pseudonocardiaceae</taxon>
        <taxon>Amycolatopsis</taxon>
    </lineage>
</organism>
<dbReference type="InterPro" id="IPR050194">
    <property type="entry name" value="Glycosyltransferase_grp1"/>
</dbReference>
<dbReference type="InParanoid" id="A0A263D995"/>
<dbReference type="InterPro" id="IPR028098">
    <property type="entry name" value="Glyco_trans_4-like_N"/>
</dbReference>
<dbReference type="CDD" id="cd03801">
    <property type="entry name" value="GT4_PimA-like"/>
    <property type="match status" value="1"/>
</dbReference>
<evidence type="ECO:0000256" key="1">
    <source>
        <dbReference type="ARBA" id="ARBA00022676"/>
    </source>
</evidence>
<evidence type="ECO:0000313" key="5">
    <source>
        <dbReference type="EMBL" id="OZM73955.1"/>
    </source>
</evidence>
<accession>A0A263D995</accession>
<keyword evidence="6" id="KW-1185">Reference proteome</keyword>
<dbReference type="FunCoup" id="A0A263D995">
    <property type="interactions" value="297"/>
</dbReference>
<feature type="domain" description="Glycosyltransferase subfamily 4-like N-terminal" evidence="4">
    <location>
        <begin position="15"/>
        <end position="197"/>
    </location>
</feature>
<proteinExistence type="predicted"/>
<gene>
    <name evidence="5" type="ORF">CFN78_06610</name>
</gene>
<dbReference type="GO" id="GO:1901137">
    <property type="term" value="P:carbohydrate derivative biosynthetic process"/>
    <property type="evidence" value="ECO:0007669"/>
    <property type="project" value="UniProtKB-ARBA"/>
</dbReference>
<dbReference type="PANTHER" id="PTHR45947">
    <property type="entry name" value="SULFOQUINOVOSYL TRANSFERASE SQD2"/>
    <property type="match status" value="1"/>
</dbReference>
<feature type="domain" description="Glycosyl transferase family 1" evidence="3">
    <location>
        <begin position="216"/>
        <end position="369"/>
    </location>
</feature>
<dbReference type="SUPFAM" id="SSF53756">
    <property type="entry name" value="UDP-Glycosyltransferase/glycogen phosphorylase"/>
    <property type="match status" value="1"/>
</dbReference>
<dbReference type="Pfam" id="PF00534">
    <property type="entry name" value="Glycos_transf_1"/>
    <property type="match status" value="1"/>
</dbReference>
<dbReference type="InterPro" id="IPR001296">
    <property type="entry name" value="Glyco_trans_1"/>
</dbReference>
<protein>
    <submittedName>
        <fullName evidence="5">Glycogen synthase</fullName>
    </submittedName>
</protein>
<name>A0A263D995_9PSEU</name>
<sequence>MRVLMLSWEYPPVVVGGLARHVHALARHLVRDGHEVTVLCRHVAGTDAETHPATDRVVEGVRIVRVAEDPMHVTFERDLVAWTLAMGHAMVRAGQGLLRAGWRPDVVHAHDWLVTHPAIALAEHAEVPLVGTIHATEAGRHSGWLSHPLNQQVHSVEWWLANRVDSLITCSQAMRREVAHLFEVCGEDIAVIHNGIEERGWRVPADEVASARAAHSPSGAPLLLYFGRLEWEKGVQDLLAALPGIRREHPGTRLVVAGEGRHLEELLEQARRLRIRRAVEFAGHLSDRDLRAVLAAADAVVLPSRYEPFGIVALEAAAAKAPLVASTAGGLGEVVIDGETGLAFTPGDVDALGAAVGRVLADPASATIRAAAAQSRLAGDFDWGRIAESTAEVYRRAKPRVPETLGRPKIATGNTFDV</sequence>
<comment type="caution">
    <text evidence="5">The sequence shown here is derived from an EMBL/GenBank/DDBJ whole genome shotgun (WGS) entry which is preliminary data.</text>
</comment>
<reference evidence="5 6" key="1">
    <citation type="submission" date="2017-07" db="EMBL/GenBank/DDBJ databases">
        <title>Amycolatopsis antarcticus sp. nov., isolated from the surface of an Antarcticus brown macroalga.</title>
        <authorList>
            <person name="Wang J."/>
            <person name="Leiva S."/>
            <person name="Huang J."/>
            <person name="Huang Y."/>
        </authorList>
    </citation>
    <scope>NUCLEOTIDE SEQUENCE [LARGE SCALE GENOMIC DNA]</scope>
    <source>
        <strain evidence="5 6">AU-G6</strain>
    </source>
</reference>
<dbReference type="AlphaFoldDB" id="A0A263D995"/>
<dbReference type="Pfam" id="PF13439">
    <property type="entry name" value="Glyco_transf_4"/>
    <property type="match status" value="1"/>
</dbReference>
<evidence type="ECO:0000313" key="6">
    <source>
        <dbReference type="Proteomes" id="UP000242444"/>
    </source>
</evidence>
<dbReference type="Gene3D" id="3.40.50.2000">
    <property type="entry name" value="Glycogen Phosphorylase B"/>
    <property type="match status" value="2"/>
</dbReference>
<dbReference type="EMBL" id="NKYE01000003">
    <property type="protein sequence ID" value="OZM73955.1"/>
    <property type="molecule type" value="Genomic_DNA"/>
</dbReference>
<dbReference type="Proteomes" id="UP000242444">
    <property type="component" value="Unassembled WGS sequence"/>
</dbReference>